<sequence length="58" mass="6402">MKTFSLTSVLLALVASVIAMQEELDKRQLVTITCAPNDFVFCEPGGRVLCEDGTWHNC</sequence>
<feature type="chain" id="PRO_5040421537" evidence="1">
    <location>
        <begin position="20"/>
        <end position="58"/>
    </location>
</feature>
<proteinExistence type="predicted"/>
<evidence type="ECO:0000313" key="2">
    <source>
        <dbReference type="EMBL" id="USW51947.1"/>
    </source>
</evidence>
<dbReference type="EMBL" id="CP099421">
    <property type="protein sequence ID" value="USW51947.1"/>
    <property type="molecule type" value="Genomic_DNA"/>
</dbReference>
<dbReference type="Proteomes" id="UP001056384">
    <property type="component" value="Chromosome 4"/>
</dbReference>
<keyword evidence="3" id="KW-1185">Reference proteome</keyword>
<organism evidence="2 3">
    <name type="scientific">Septoria linicola</name>
    <dbReference type="NCBI Taxonomy" id="215465"/>
    <lineage>
        <taxon>Eukaryota</taxon>
        <taxon>Fungi</taxon>
        <taxon>Dikarya</taxon>
        <taxon>Ascomycota</taxon>
        <taxon>Pezizomycotina</taxon>
        <taxon>Dothideomycetes</taxon>
        <taxon>Dothideomycetidae</taxon>
        <taxon>Mycosphaerellales</taxon>
        <taxon>Mycosphaerellaceae</taxon>
        <taxon>Septoria</taxon>
    </lineage>
</organism>
<reference evidence="2" key="1">
    <citation type="submission" date="2022-06" db="EMBL/GenBank/DDBJ databases">
        <title>Complete genome sequences of two strains of the flax pathogen Septoria linicola.</title>
        <authorList>
            <person name="Lapalu N."/>
            <person name="Simon A."/>
            <person name="Demenou B."/>
            <person name="Paumier D."/>
            <person name="Guillot M.-P."/>
            <person name="Gout L."/>
            <person name="Valade R."/>
        </authorList>
    </citation>
    <scope>NUCLEOTIDE SEQUENCE</scope>
    <source>
        <strain evidence="2">SE15195</strain>
    </source>
</reference>
<evidence type="ECO:0000256" key="1">
    <source>
        <dbReference type="SAM" id="SignalP"/>
    </source>
</evidence>
<evidence type="ECO:0000313" key="3">
    <source>
        <dbReference type="Proteomes" id="UP001056384"/>
    </source>
</evidence>
<keyword evidence="1" id="KW-0732">Signal</keyword>
<protein>
    <submittedName>
        <fullName evidence="2">Uncharacterized protein</fullName>
    </submittedName>
</protein>
<feature type="signal peptide" evidence="1">
    <location>
        <begin position="1"/>
        <end position="19"/>
    </location>
</feature>
<gene>
    <name evidence="2" type="ORF">Slin15195_G052660</name>
</gene>
<accession>A0A9Q9EJA2</accession>
<dbReference type="AlphaFoldDB" id="A0A9Q9EJA2"/>
<name>A0A9Q9EJA2_9PEZI</name>